<dbReference type="SMART" id="SM00347">
    <property type="entry name" value="HTH_MARR"/>
    <property type="match status" value="1"/>
</dbReference>
<dbReference type="InterPro" id="IPR000835">
    <property type="entry name" value="HTH_MarR-typ"/>
</dbReference>
<dbReference type="GO" id="GO:0003677">
    <property type="term" value="F:DNA binding"/>
    <property type="evidence" value="ECO:0007669"/>
    <property type="project" value="UniProtKB-KW"/>
</dbReference>
<keyword evidence="3" id="KW-1185">Reference proteome</keyword>
<dbReference type="PRINTS" id="PR00598">
    <property type="entry name" value="HTHMARR"/>
</dbReference>
<accession>A0A7W0CL60</accession>
<dbReference type="EMBL" id="JACDUR010000004">
    <property type="protein sequence ID" value="MBA2892997.1"/>
    <property type="molecule type" value="Genomic_DNA"/>
</dbReference>
<dbReference type="InterPro" id="IPR036390">
    <property type="entry name" value="WH_DNA-bd_sf"/>
</dbReference>
<dbReference type="PROSITE" id="PS50995">
    <property type="entry name" value="HTH_MARR_2"/>
    <property type="match status" value="1"/>
</dbReference>
<protein>
    <submittedName>
        <fullName evidence="2">DNA-binding MarR family transcriptional regulator</fullName>
    </submittedName>
</protein>
<dbReference type="Proteomes" id="UP000530928">
    <property type="component" value="Unassembled WGS sequence"/>
</dbReference>
<dbReference type="AlphaFoldDB" id="A0A7W0CL60"/>
<dbReference type="Pfam" id="PF01047">
    <property type="entry name" value="MarR"/>
    <property type="match status" value="1"/>
</dbReference>
<dbReference type="InterPro" id="IPR039422">
    <property type="entry name" value="MarR/SlyA-like"/>
</dbReference>
<sequence length="139" mass="14632">MADAARLGELLMAASRLFSQRGTAAFGEHGLSPARVRLLTTVGSAPRLKMAEAASAMGVTARAVTPLVDALESEGLLTRHPDPADRRATRLDLTPAGTEALVTIEQLQSSVSAQIFSTLSTSEQAELERLLAKFVSSKA</sequence>
<dbReference type="InterPro" id="IPR036388">
    <property type="entry name" value="WH-like_DNA-bd_sf"/>
</dbReference>
<reference evidence="2 3" key="1">
    <citation type="submission" date="2020-07" db="EMBL/GenBank/DDBJ databases">
        <title>Genomic Encyclopedia of Type Strains, Phase IV (KMG-IV): sequencing the most valuable type-strain genomes for metagenomic binning, comparative biology and taxonomic classification.</title>
        <authorList>
            <person name="Goeker M."/>
        </authorList>
    </citation>
    <scope>NUCLEOTIDE SEQUENCE [LARGE SCALE GENOMIC DNA]</scope>
    <source>
        <strain evidence="2 3">DSM 45533</strain>
    </source>
</reference>
<dbReference type="PANTHER" id="PTHR33164:SF103">
    <property type="entry name" value="REGULATORY PROTEIN MARR"/>
    <property type="match status" value="1"/>
</dbReference>
<dbReference type="GO" id="GO:0003700">
    <property type="term" value="F:DNA-binding transcription factor activity"/>
    <property type="evidence" value="ECO:0007669"/>
    <property type="project" value="InterPro"/>
</dbReference>
<dbReference type="PANTHER" id="PTHR33164">
    <property type="entry name" value="TRANSCRIPTIONAL REGULATOR, MARR FAMILY"/>
    <property type="match status" value="1"/>
</dbReference>
<organism evidence="2 3">
    <name type="scientific">Nonomuraea soli</name>
    <dbReference type="NCBI Taxonomy" id="1032476"/>
    <lineage>
        <taxon>Bacteria</taxon>
        <taxon>Bacillati</taxon>
        <taxon>Actinomycetota</taxon>
        <taxon>Actinomycetes</taxon>
        <taxon>Streptosporangiales</taxon>
        <taxon>Streptosporangiaceae</taxon>
        <taxon>Nonomuraea</taxon>
    </lineage>
</organism>
<evidence type="ECO:0000313" key="3">
    <source>
        <dbReference type="Proteomes" id="UP000530928"/>
    </source>
</evidence>
<evidence type="ECO:0000259" key="1">
    <source>
        <dbReference type="PROSITE" id="PS50995"/>
    </source>
</evidence>
<gene>
    <name evidence="2" type="ORF">HNR30_004351</name>
</gene>
<comment type="caution">
    <text evidence="2">The sequence shown here is derived from an EMBL/GenBank/DDBJ whole genome shotgun (WGS) entry which is preliminary data.</text>
</comment>
<feature type="domain" description="HTH marR-type" evidence="1">
    <location>
        <begin position="4"/>
        <end position="136"/>
    </location>
</feature>
<evidence type="ECO:0000313" key="2">
    <source>
        <dbReference type="EMBL" id="MBA2892997.1"/>
    </source>
</evidence>
<dbReference type="Gene3D" id="1.10.10.10">
    <property type="entry name" value="Winged helix-like DNA-binding domain superfamily/Winged helix DNA-binding domain"/>
    <property type="match status" value="1"/>
</dbReference>
<dbReference type="SUPFAM" id="SSF46785">
    <property type="entry name" value="Winged helix' DNA-binding domain"/>
    <property type="match status" value="1"/>
</dbReference>
<name>A0A7W0CL60_9ACTN</name>
<dbReference type="GO" id="GO:0006950">
    <property type="term" value="P:response to stress"/>
    <property type="evidence" value="ECO:0007669"/>
    <property type="project" value="TreeGrafter"/>
</dbReference>
<proteinExistence type="predicted"/>
<dbReference type="RefSeq" id="WP_181611702.1">
    <property type="nucleotide sequence ID" value="NZ_BAABAM010000003.1"/>
</dbReference>
<keyword evidence="2" id="KW-0238">DNA-binding</keyword>